<organism evidence="5">
    <name type="scientific">Gongylonema pulchrum</name>
    <dbReference type="NCBI Taxonomy" id="637853"/>
    <lineage>
        <taxon>Eukaryota</taxon>
        <taxon>Metazoa</taxon>
        <taxon>Ecdysozoa</taxon>
        <taxon>Nematoda</taxon>
        <taxon>Chromadorea</taxon>
        <taxon>Rhabditida</taxon>
        <taxon>Spirurina</taxon>
        <taxon>Spiruromorpha</taxon>
        <taxon>Spiruroidea</taxon>
        <taxon>Gongylonematidae</taxon>
        <taxon>Gongylonema</taxon>
    </lineage>
</organism>
<evidence type="ECO:0000313" key="5">
    <source>
        <dbReference type="WBParaSite" id="GPUH_0000081401-mRNA-1"/>
    </source>
</evidence>
<evidence type="ECO:0000313" key="3">
    <source>
        <dbReference type="EMBL" id="VDK28789.1"/>
    </source>
</evidence>
<dbReference type="GO" id="GO:0005886">
    <property type="term" value="C:plasma membrane"/>
    <property type="evidence" value="ECO:0007669"/>
    <property type="project" value="TreeGrafter"/>
</dbReference>
<dbReference type="Pfam" id="PF07679">
    <property type="entry name" value="I-set"/>
    <property type="match status" value="2"/>
</dbReference>
<dbReference type="InterPro" id="IPR003598">
    <property type="entry name" value="Ig_sub2"/>
</dbReference>
<accession>A0A183CWH3</accession>
<evidence type="ECO:0000256" key="1">
    <source>
        <dbReference type="ARBA" id="ARBA00023319"/>
    </source>
</evidence>
<dbReference type="GO" id="GO:0007156">
    <property type="term" value="P:homophilic cell adhesion via plasma membrane adhesion molecules"/>
    <property type="evidence" value="ECO:0007669"/>
    <property type="project" value="TreeGrafter"/>
</dbReference>
<dbReference type="InterPro" id="IPR013098">
    <property type="entry name" value="Ig_I-set"/>
</dbReference>
<reference evidence="3 4" key="2">
    <citation type="submission" date="2018-11" db="EMBL/GenBank/DDBJ databases">
        <authorList>
            <consortium name="Pathogen Informatics"/>
        </authorList>
    </citation>
    <scope>NUCLEOTIDE SEQUENCE [LARGE SCALE GENOMIC DNA]</scope>
</reference>
<dbReference type="Gene3D" id="2.60.40.10">
    <property type="entry name" value="Immunoglobulins"/>
    <property type="match status" value="2"/>
</dbReference>
<protein>
    <submittedName>
        <fullName evidence="5">Ig-like domain-containing protein</fullName>
    </submittedName>
</protein>
<name>A0A183CWH3_9BILA</name>
<gene>
    <name evidence="3" type="ORF">GPUH_LOCUS814</name>
</gene>
<dbReference type="SMART" id="SM00408">
    <property type="entry name" value="IGc2"/>
    <property type="match status" value="2"/>
</dbReference>
<dbReference type="InterPro" id="IPR013783">
    <property type="entry name" value="Ig-like_fold"/>
</dbReference>
<dbReference type="GO" id="GO:0050808">
    <property type="term" value="P:synapse organization"/>
    <property type="evidence" value="ECO:0007669"/>
    <property type="project" value="TreeGrafter"/>
</dbReference>
<dbReference type="PANTHER" id="PTHR45080:SF34">
    <property type="entry name" value="MYOSIN LIGHT CHAIN KINASE, SMOOTH MUSCLE-LIKE"/>
    <property type="match status" value="1"/>
</dbReference>
<dbReference type="GO" id="GO:0043025">
    <property type="term" value="C:neuronal cell body"/>
    <property type="evidence" value="ECO:0007669"/>
    <property type="project" value="TreeGrafter"/>
</dbReference>
<dbReference type="GO" id="GO:0008046">
    <property type="term" value="F:axon guidance receptor activity"/>
    <property type="evidence" value="ECO:0007669"/>
    <property type="project" value="TreeGrafter"/>
</dbReference>
<sequence>MDASGDRTAVEVNEGHTVTLECPVSSPVEGIDIEWFKNGRPFMPDDSNMQIALDKTRLVLVNIQKDGEATYTCVAKNSAGQATQEFDVIVLVPPNITGRAVEELVIVEGESLELECDFEADPIPEIQWTKDASSIGYNVQVTLAEDILLLFIGQYTLQFISRLIGKCIFSQNS</sequence>
<dbReference type="AlphaFoldDB" id="A0A183CWH3"/>
<keyword evidence="4" id="KW-1185">Reference proteome</keyword>
<dbReference type="OrthoDB" id="5985519at2759"/>
<dbReference type="InterPro" id="IPR007110">
    <property type="entry name" value="Ig-like_dom"/>
</dbReference>
<proteinExistence type="predicted"/>
<feature type="domain" description="Ig-like" evidence="2">
    <location>
        <begin position="1"/>
        <end position="89"/>
    </location>
</feature>
<dbReference type="EMBL" id="UYRT01000828">
    <property type="protein sequence ID" value="VDK28789.1"/>
    <property type="molecule type" value="Genomic_DNA"/>
</dbReference>
<dbReference type="InterPro" id="IPR003599">
    <property type="entry name" value="Ig_sub"/>
</dbReference>
<feature type="domain" description="Ig-like" evidence="2">
    <location>
        <begin position="94"/>
        <end position="173"/>
    </location>
</feature>
<dbReference type="WBParaSite" id="GPUH_0000081401-mRNA-1">
    <property type="protein sequence ID" value="GPUH_0000081401-mRNA-1"/>
    <property type="gene ID" value="GPUH_0000081401"/>
</dbReference>
<dbReference type="SMART" id="SM00409">
    <property type="entry name" value="IG"/>
    <property type="match status" value="1"/>
</dbReference>
<dbReference type="Proteomes" id="UP000271098">
    <property type="component" value="Unassembled WGS sequence"/>
</dbReference>
<dbReference type="PROSITE" id="PS50835">
    <property type="entry name" value="IG_LIKE"/>
    <property type="match status" value="2"/>
</dbReference>
<dbReference type="SUPFAM" id="SSF48726">
    <property type="entry name" value="Immunoglobulin"/>
    <property type="match status" value="2"/>
</dbReference>
<dbReference type="GO" id="GO:0030424">
    <property type="term" value="C:axon"/>
    <property type="evidence" value="ECO:0007669"/>
    <property type="project" value="TreeGrafter"/>
</dbReference>
<dbReference type="PANTHER" id="PTHR45080">
    <property type="entry name" value="CONTACTIN 5"/>
    <property type="match status" value="1"/>
</dbReference>
<reference evidence="5" key="1">
    <citation type="submission" date="2016-06" db="UniProtKB">
        <authorList>
            <consortium name="WormBaseParasite"/>
        </authorList>
    </citation>
    <scope>IDENTIFICATION</scope>
</reference>
<dbReference type="InterPro" id="IPR050958">
    <property type="entry name" value="Cell_Adh-Cytoskel_Orgn"/>
</dbReference>
<keyword evidence="1" id="KW-0393">Immunoglobulin domain</keyword>
<dbReference type="InterPro" id="IPR036179">
    <property type="entry name" value="Ig-like_dom_sf"/>
</dbReference>
<evidence type="ECO:0000259" key="2">
    <source>
        <dbReference type="PROSITE" id="PS50835"/>
    </source>
</evidence>
<evidence type="ECO:0000313" key="4">
    <source>
        <dbReference type="Proteomes" id="UP000271098"/>
    </source>
</evidence>